<feature type="compositionally biased region" description="Low complexity" evidence="1">
    <location>
        <begin position="271"/>
        <end position="293"/>
    </location>
</feature>
<feature type="region of interest" description="Disordered" evidence="1">
    <location>
        <begin position="162"/>
        <end position="196"/>
    </location>
</feature>
<feature type="region of interest" description="Disordered" evidence="1">
    <location>
        <begin position="271"/>
        <end position="349"/>
    </location>
</feature>
<dbReference type="Proteomes" id="UP000276215">
    <property type="component" value="Unassembled WGS sequence"/>
</dbReference>
<accession>A0A3N4J3W0</accession>
<feature type="compositionally biased region" description="Basic residues" evidence="1">
    <location>
        <begin position="454"/>
        <end position="464"/>
    </location>
</feature>
<proteinExistence type="predicted"/>
<evidence type="ECO:0000256" key="1">
    <source>
        <dbReference type="SAM" id="MobiDB-lite"/>
    </source>
</evidence>
<organism evidence="2 3">
    <name type="scientific">Choiromyces venosus 120613-1</name>
    <dbReference type="NCBI Taxonomy" id="1336337"/>
    <lineage>
        <taxon>Eukaryota</taxon>
        <taxon>Fungi</taxon>
        <taxon>Dikarya</taxon>
        <taxon>Ascomycota</taxon>
        <taxon>Pezizomycotina</taxon>
        <taxon>Pezizomycetes</taxon>
        <taxon>Pezizales</taxon>
        <taxon>Tuberaceae</taxon>
        <taxon>Choiromyces</taxon>
    </lineage>
</organism>
<sequence length="583" mass="62439">MEGWLYVPPERNLIGRALWKIRYVKFGPNSSTAPTKSAASPTRPSTVAGAGAIVGVGAPAPAVGGGGNSSGAGVKGTYERKPYFTGSNIATGSSNNGGGGGSGESGQLPIYLSIYRQKNDAEPVVRYPLSSIASCYIGDVAARHKKKSVVLPTLVVNLRTEPTLSSSRSFRRRSHDVPPKESAKKESPGKETLLFRPGLETEPLERWAREIQSCLMPGSSHSNATVNTLESGFQEKFSDVDDTPGSPPSLFFINGEPSTALLSPSLRSRASNLSSIDSDDNGSLLSSSASEINSQKDPDRADRRPSLHIATKLRRSMGPASPDITSTNIYHNMHTSSLNPTRTTSPIVGPVPARRETILDRFFSTSPSSPSMTSAPAPMNSIARFEALIKDMESGDLRAPDESLSMRNHPRRIPSPTQRALEYVSTGCLDESSPPSPTSPSSSSSNNTTEDTTHRHHHHRHHHLSPGDPRLPSPLLTESLGLTLSRQPSEASLGTTASMANSQAENQAQSLSVSNSKRHSLADFSMMRIATPPLFQIAASRRGSYSDIPRTSESYDDGPAPLASSGFSSHPRVARALFREFSF</sequence>
<name>A0A3N4J3W0_9PEZI</name>
<dbReference type="EMBL" id="ML120504">
    <property type="protein sequence ID" value="RPA91130.1"/>
    <property type="molecule type" value="Genomic_DNA"/>
</dbReference>
<evidence type="ECO:0000313" key="3">
    <source>
        <dbReference type="Proteomes" id="UP000276215"/>
    </source>
</evidence>
<feature type="compositionally biased region" description="Polar residues" evidence="1">
    <location>
        <begin position="480"/>
        <end position="514"/>
    </location>
</feature>
<feature type="compositionally biased region" description="Basic and acidic residues" evidence="1">
    <location>
        <begin position="175"/>
        <end position="189"/>
    </location>
</feature>
<feature type="compositionally biased region" description="Low complexity" evidence="1">
    <location>
        <begin position="439"/>
        <end position="450"/>
    </location>
</feature>
<dbReference type="AlphaFoldDB" id="A0A3N4J3W0"/>
<protein>
    <submittedName>
        <fullName evidence="2">Uncharacterized protein</fullName>
    </submittedName>
</protein>
<keyword evidence="3" id="KW-1185">Reference proteome</keyword>
<feature type="region of interest" description="Disordered" evidence="1">
    <location>
        <begin position="398"/>
        <end position="417"/>
    </location>
</feature>
<feature type="compositionally biased region" description="Basic and acidic residues" evidence="1">
    <location>
        <begin position="294"/>
        <end position="305"/>
    </location>
</feature>
<dbReference type="OrthoDB" id="5379885at2759"/>
<feature type="compositionally biased region" description="Polar residues" evidence="1">
    <location>
        <begin position="323"/>
        <end position="346"/>
    </location>
</feature>
<reference evidence="2 3" key="1">
    <citation type="journal article" date="2018" name="Nat. Ecol. Evol.">
        <title>Pezizomycetes genomes reveal the molecular basis of ectomycorrhizal truffle lifestyle.</title>
        <authorList>
            <person name="Murat C."/>
            <person name="Payen T."/>
            <person name="Noel B."/>
            <person name="Kuo A."/>
            <person name="Morin E."/>
            <person name="Chen J."/>
            <person name="Kohler A."/>
            <person name="Krizsan K."/>
            <person name="Balestrini R."/>
            <person name="Da Silva C."/>
            <person name="Montanini B."/>
            <person name="Hainaut M."/>
            <person name="Levati E."/>
            <person name="Barry K.W."/>
            <person name="Belfiori B."/>
            <person name="Cichocki N."/>
            <person name="Clum A."/>
            <person name="Dockter R.B."/>
            <person name="Fauchery L."/>
            <person name="Guy J."/>
            <person name="Iotti M."/>
            <person name="Le Tacon F."/>
            <person name="Lindquist E.A."/>
            <person name="Lipzen A."/>
            <person name="Malagnac F."/>
            <person name="Mello A."/>
            <person name="Molinier V."/>
            <person name="Miyauchi S."/>
            <person name="Poulain J."/>
            <person name="Riccioni C."/>
            <person name="Rubini A."/>
            <person name="Sitrit Y."/>
            <person name="Splivallo R."/>
            <person name="Traeger S."/>
            <person name="Wang M."/>
            <person name="Zifcakova L."/>
            <person name="Wipf D."/>
            <person name="Zambonelli A."/>
            <person name="Paolocci F."/>
            <person name="Nowrousian M."/>
            <person name="Ottonello S."/>
            <person name="Baldrian P."/>
            <person name="Spatafora J.W."/>
            <person name="Henrissat B."/>
            <person name="Nagy L.G."/>
            <person name="Aury J.M."/>
            <person name="Wincker P."/>
            <person name="Grigoriev I.V."/>
            <person name="Bonfante P."/>
            <person name="Martin F.M."/>
        </authorList>
    </citation>
    <scope>NUCLEOTIDE SEQUENCE [LARGE SCALE GENOMIC DNA]</scope>
    <source>
        <strain evidence="2 3">120613-1</strain>
    </source>
</reference>
<feature type="region of interest" description="Disordered" evidence="1">
    <location>
        <begin position="426"/>
        <end position="514"/>
    </location>
</feature>
<gene>
    <name evidence="2" type="ORF">L873DRAFT_1819967</name>
</gene>
<evidence type="ECO:0000313" key="2">
    <source>
        <dbReference type="EMBL" id="RPA91130.1"/>
    </source>
</evidence>